<dbReference type="Gene3D" id="1.10.443.10">
    <property type="entry name" value="Intergrase catalytic core"/>
    <property type="match status" value="1"/>
</dbReference>
<evidence type="ECO:0000259" key="3">
    <source>
        <dbReference type="Pfam" id="PF00589"/>
    </source>
</evidence>
<proteinExistence type="predicted"/>
<dbReference type="SUPFAM" id="SSF56349">
    <property type="entry name" value="DNA breaking-rejoining enzymes"/>
    <property type="match status" value="1"/>
</dbReference>
<evidence type="ECO:0000256" key="2">
    <source>
        <dbReference type="SAM" id="MobiDB-lite"/>
    </source>
</evidence>
<protein>
    <submittedName>
        <fullName evidence="5">Tyrosine-type recombinase/integrase</fullName>
    </submittedName>
</protein>
<feature type="compositionally biased region" description="Basic and acidic residues" evidence="2">
    <location>
        <begin position="88"/>
        <end position="105"/>
    </location>
</feature>
<dbReference type="InterPro" id="IPR002104">
    <property type="entry name" value="Integrase_catalytic"/>
</dbReference>
<dbReference type="InterPro" id="IPR013762">
    <property type="entry name" value="Integrase-like_cat_sf"/>
</dbReference>
<keyword evidence="5" id="KW-0614">Plasmid</keyword>
<gene>
    <name evidence="5" type="ORF">PUW23_26710</name>
    <name evidence="6" type="ORF">PUW25_27370</name>
</gene>
<dbReference type="InterPro" id="IPR011010">
    <property type="entry name" value="DNA_brk_join_enz"/>
</dbReference>
<feature type="compositionally biased region" description="Basic and acidic residues" evidence="2">
    <location>
        <begin position="7"/>
        <end position="19"/>
    </location>
</feature>
<evidence type="ECO:0000313" key="5">
    <source>
        <dbReference type="EMBL" id="WDH85532.1"/>
    </source>
</evidence>
<dbReference type="AlphaFoldDB" id="A0AAX3N7E6"/>
<accession>A0AAX3N7E6</accession>
<keyword evidence="1" id="KW-0233">DNA recombination</keyword>
<name>A0AAX3N7E6_9BACL</name>
<dbReference type="GO" id="GO:0006310">
    <property type="term" value="P:DNA recombination"/>
    <property type="evidence" value="ECO:0007669"/>
    <property type="project" value="UniProtKB-KW"/>
</dbReference>
<dbReference type="GO" id="GO:0003677">
    <property type="term" value="F:DNA binding"/>
    <property type="evidence" value="ECO:0007669"/>
    <property type="project" value="InterPro"/>
</dbReference>
<sequence>MALSPEEQAKLKQSYERRSNFGGKHYSGNKKEKLSKKKKAEMAASGEKPVKKSKVQRKLGHMTSNERAELFNLKKQADDLFIANSRIGHKESNHHDGTEYSKGTKSDIATPGELRVAGVHSTDTWKTYRKRVDTFLKFAYENFGVKTLEELDNPTILGSFLESHISKNSSAKTIGSYMSGIKKLVEIGNSDRGFNVDMSGLLSDKSLYENRFLYKKEDYRRGKTIPAKEDESENKKQKPQNGYTLREAQIIAKHAGKLFSPREQALVEVFTYGAPRADEVLGIKWRQLDFGSNRVYLDDDNQNKNGRIRFIELPEKTMETLRDIWDSGIAGNNKETRIWGSKMNETDVRNIIKDACASGKVGYSALHDFRKANNEYIRREVKSGRLTREELADRTMAHVSIKDKNGNMPLNPIVNKVEIRYRKDEKGKSRPYKVIDNTVKEPLFTREKLLAMSDKMLIKAYMAQVLGHNRTSSVNPYDNG</sequence>
<feature type="region of interest" description="Disordered" evidence="2">
    <location>
        <begin position="1"/>
        <end position="59"/>
    </location>
</feature>
<feature type="region of interest" description="Disordered" evidence="2">
    <location>
        <begin position="88"/>
        <end position="107"/>
    </location>
</feature>
<dbReference type="RefSeq" id="WP_274338324.1">
    <property type="nucleotide sequence ID" value="NZ_CP118104.1"/>
</dbReference>
<geneLocation type="plasmid" evidence="7 8">
    <name>unnamed3</name>
</geneLocation>
<dbReference type="Pfam" id="PF00589">
    <property type="entry name" value="Phage_integrase"/>
    <property type="match status" value="1"/>
</dbReference>
<feature type="domain" description="Tyr recombinase" evidence="3">
    <location>
        <begin position="258"/>
        <end position="372"/>
    </location>
</feature>
<reference evidence="5 8" key="1">
    <citation type="submission" date="2023-02" db="EMBL/GenBank/DDBJ databases">
        <title>Pathogen: clinical or host-associated sample.</title>
        <authorList>
            <person name="Hergert J."/>
            <person name="Casey R."/>
            <person name="Wagner J."/>
            <person name="Young E.L."/>
            <person name="Oakeson K.F."/>
        </authorList>
    </citation>
    <scope>NUCLEOTIDE SEQUENCE</scope>
    <source>
        <strain evidence="6 8">2022CK-00829</strain>
        <strain evidence="5">2022CK-00830</strain>
        <plasmid evidence="5 8">unnamed3</plasmid>
    </source>
</reference>
<evidence type="ECO:0000313" key="6">
    <source>
        <dbReference type="EMBL" id="WDI05431.1"/>
    </source>
</evidence>
<dbReference type="Pfam" id="PF02899">
    <property type="entry name" value="Phage_int_SAM_1"/>
    <property type="match status" value="1"/>
</dbReference>
<dbReference type="InterPro" id="IPR004107">
    <property type="entry name" value="Integrase_SAM-like_N"/>
</dbReference>
<dbReference type="Proteomes" id="UP001220962">
    <property type="component" value="Plasmid unnamed3"/>
</dbReference>
<organism evidence="5 7">
    <name type="scientific">Paenibacillus urinalis</name>
    <dbReference type="NCBI Taxonomy" id="521520"/>
    <lineage>
        <taxon>Bacteria</taxon>
        <taxon>Bacillati</taxon>
        <taxon>Bacillota</taxon>
        <taxon>Bacilli</taxon>
        <taxon>Bacillales</taxon>
        <taxon>Paenibacillaceae</taxon>
        <taxon>Paenibacillus</taxon>
    </lineage>
</organism>
<evidence type="ECO:0000256" key="1">
    <source>
        <dbReference type="ARBA" id="ARBA00023172"/>
    </source>
</evidence>
<evidence type="ECO:0000259" key="4">
    <source>
        <dbReference type="Pfam" id="PF02899"/>
    </source>
</evidence>
<dbReference type="GO" id="GO:0015074">
    <property type="term" value="P:DNA integration"/>
    <property type="evidence" value="ECO:0007669"/>
    <property type="project" value="InterPro"/>
</dbReference>
<dbReference type="EMBL" id="CP118104">
    <property type="protein sequence ID" value="WDH85532.1"/>
    <property type="molecule type" value="Genomic_DNA"/>
</dbReference>
<feature type="domain" description="Integrase SAM-like N-terminal" evidence="4">
    <location>
        <begin position="114"/>
        <end position="184"/>
    </location>
</feature>
<evidence type="ECO:0000313" key="8">
    <source>
        <dbReference type="Proteomes" id="UP001221519"/>
    </source>
</evidence>
<dbReference type="Proteomes" id="UP001221519">
    <property type="component" value="Plasmid unnamed3"/>
</dbReference>
<evidence type="ECO:0000313" key="7">
    <source>
        <dbReference type="Proteomes" id="UP001220962"/>
    </source>
</evidence>
<dbReference type="EMBL" id="CP118111">
    <property type="protein sequence ID" value="WDI05431.1"/>
    <property type="molecule type" value="Genomic_DNA"/>
</dbReference>
<keyword evidence="8" id="KW-1185">Reference proteome</keyword>